<organism evidence="2 3">
    <name type="scientific">Aerophobetes bacterium</name>
    <dbReference type="NCBI Taxonomy" id="2030807"/>
    <lineage>
        <taxon>Bacteria</taxon>
        <taxon>Candidatus Aerophobota</taxon>
    </lineage>
</organism>
<sequence>MKRICFTFSVVILCCVSLLTFAASAKTIHLLMEAVPDTFYIQDLLPEFEKETGIKVEFEIVNYAQMHGKLLPQLLSPKGVYDAIVVDNYWAGEFPAAGWLERLEPYVEKTPGIKLEDYLPSMLDMVGYYEGKLYMIPFYNYTMILIYRNDLLTQAGAVIPDTVEEYVDLCSRMTQDIDGDGEVDIYGTSMMGLKPDPICMEWSNYLFSSGGDYYDENWHAIINSPEAVKATRLYAKNMHLNAPMGAPGFGFDEAINVMAQGKAFSLVTFWMFFTTLNDPSESQVAGKVLFQAMPGGVNLNGGWGWAIPKSSPDKEAAWKFISWVESPKIAIKRALQGGAPTRRDAFQAPEVVEKFAYYPLIMKGLEKAKHVPEFLYSTQMIEIVGRELSLTVEGKDAQKALDEVAGELNKLTKKANLY</sequence>
<name>A0A523YLZ0_UNCAE</name>
<reference evidence="2 3" key="1">
    <citation type="submission" date="2019-03" db="EMBL/GenBank/DDBJ databases">
        <title>Metabolic potential of uncultured bacteria and archaea associated with petroleum seepage in deep-sea sediments.</title>
        <authorList>
            <person name="Dong X."/>
            <person name="Hubert C."/>
        </authorList>
    </citation>
    <scope>NUCLEOTIDE SEQUENCE [LARGE SCALE GENOMIC DNA]</scope>
    <source>
        <strain evidence="2">E29_bin28</strain>
    </source>
</reference>
<dbReference type="InterPro" id="IPR050490">
    <property type="entry name" value="Bact_solute-bd_prot1"/>
</dbReference>
<evidence type="ECO:0000313" key="3">
    <source>
        <dbReference type="Proteomes" id="UP000316925"/>
    </source>
</evidence>
<accession>A0A523YLZ0</accession>
<dbReference type="PANTHER" id="PTHR43649">
    <property type="entry name" value="ARABINOSE-BINDING PROTEIN-RELATED"/>
    <property type="match status" value="1"/>
</dbReference>
<gene>
    <name evidence="2" type="ORF">E3J33_03875</name>
</gene>
<comment type="caution">
    <text evidence="2">The sequence shown here is derived from an EMBL/GenBank/DDBJ whole genome shotgun (WGS) entry which is preliminary data.</text>
</comment>
<protein>
    <submittedName>
        <fullName evidence="2">Sugar ABC transporter substrate-binding protein</fullName>
    </submittedName>
</protein>
<dbReference type="Pfam" id="PF01547">
    <property type="entry name" value="SBP_bac_1"/>
    <property type="match status" value="1"/>
</dbReference>
<dbReference type="PANTHER" id="PTHR43649:SF12">
    <property type="entry name" value="DIACETYLCHITOBIOSE BINDING PROTEIN DASA"/>
    <property type="match status" value="1"/>
</dbReference>
<evidence type="ECO:0000256" key="1">
    <source>
        <dbReference type="SAM" id="SignalP"/>
    </source>
</evidence>
<feature type="chain" id="PRO_5021813853" evidence="1">
    <location>
        <begin position="26"/>
        <end position="418"/>
    </location>
</feature>
<dbReference type="EMBL" id="SOIJ01000217">
    <property type="protein sequence ID" value="TET92382.1"/>
    <property type="molecule type" value="Genomic_DNA"/>
</dbReference>
<dbReference type="SUPFAM" id="SSF53850">
    <property type="entry name" value="Periplasmic binding protein-like II"/>
    <property type="match status" value="1"/>
</dbReference>
<proteinExistence type="predicted"/>
<dbReference type="CDD" id="cd13585">
    <property type="entry name" value="PBP2_TMBP_like"/>
    <property type="match status" value="1"/>
</dbReference>
<dbReference type="AlphaFoldDB" id="A0A523YLZ0"/>
<keyword evidence="1" id="KW-0732">Signal</keyword>
<feature type="signal peptide" evidence="1">
    <location>
        <begin position="1"/>
        <end position="25"/>
    </location>
</feature>
<evidence type="ECO:0000313" key="2">
    <source>
        <dbReference type="EMBL" id="TET92382.1"/>
    </source>
</evidence>
<dbReference type="Proteomes" id="UP000316925">
    <property type="component" value="Unassembled WGS sequence"/>
</dbReference>
<dbReference type="InterPro" id="IPR006059">
    <property type="entry name" value="SBP"/>
</dbReference>
<dbReference type="Gene3D" id="3.40.190.10">
    <property type="entry name" value="Periplasmic binding protein-like II"/>
    <property type="match status" value="2"/>
</dbReference>